<dbReference type="GO" id="GO:0000287">
    <property type="term" value="F:magnesium ion binding"/>
    <property type="evidence" value="ECO:0007669"/>
    <property type="project" value="TreeGrafter"/>
</dbReference>
<dbReference type="NCBIfam" id="TIGR00099">
    <property type="entry name" value="Cof-subfamily"/>
    <property type="match status" value="1"/>
</dbReference>
<dbReference type="NCBIfam" id="TIGR01484">
    <property type="entry name" value="HAD-SF-IIB"/>
    <property type="match status" value="1"/>
</dbReference>
<dbReference type="Proteomes" id="UP000233419">
    <property type="component" value="Chromosome"/>
</dbReference>
<dbReference type="InterPro" id="IPR006379">
    <property type="entry name" value="HAD-SF_hydro_IIB"/>
</dbReference>
<dbReference type="GO" id="GO:0005829">
    <property type="term" value="C:cytosol"/>
    <property type="evidence" value="ECO:0007669"/>
    <property type="project" value="TreeGrafter"/>
</dbReference>
<dbReference type="AlphaFoldDB" id="A0A2K9BKL5"/>
<dbReference type="PROSITE" id="PS01229">
    <property type="entry name" value="COF_2"/>
    <property type="match status" value="1"/>
</dbReference>
<sequence length="271" mass="30295">MNNIKLLVLDMDGTSYYKMGEIVPDNIEPIKKAQDQGVGVMFVTGRPVLAKQNNLEGHGLVRNHAIIAGCNGACIYDLQQQKVLASNPIDAKDAQYVFELAKQPEFAGTQIWGYVDDLKNVVVQYRNDKMYFGEAEFFDGKIQQYDEVSKNFDFKFFKLLALGAKPGFVQKLREQTNLEIASGDDVVAEINATGINKRFALDWFSEYLNIPIANMMAVGDGMNDYSMIKHAGIGVAMSNSVQNIKDIADLYIDIHGHDAAVKHLIEKYILK</sequence>
<dbReference type="GO" id="GO:0016791">
    <property type="term" value="F:phosphatase activity"/>
    <property type="evidence" value="ECO:0007669"/>
    <property type="project" value="TreeGrafter"/>
</dbReference>
<gene>
    <name evidence="1" type="ORF">CXP39_03120</name>
</gene>
<dbReference type="Gene3D" id="3.40.50.1000">
    <property type="entry name" value="HAD superfamily/HAD-like"/>
    <property type="match status" value="1"/>
</dbReference>
<dbReference type="PANTHER" id="PTHR10000:SF55">
    <property type="entry name" value="5-AMINO-6-(5-PHOSPHO-D-RIBITYLAMINO)URACIL PHOSPHATASE YCSE"/>
    <property type="match status" value="1"/>
</dbReference>
<name>A0A2K9BKL5_9MOLU</name>
<dbReference type="InterPro" id="IPR023214">
    <property type="entry name" value="HAD_sf"/>
</dbReference>
<proteinExistence type="predicted"/>
<dbReference type="EMBL" id="CP025257">
    <property type="protein sequence ID" value="AUF83776.1"/>
    <property type="molecule type" value="Genomic_DNA"/>
</dbReference>
<accession>A0A2K9BKL5</accession>
<keyword evidence="2" id="KW-1185">Reference proteome</keyword>
<dbReference type="InterPro" id="IPR036412">
    <property type="entry name" value="HAD-like_sf"/>
</dbReference>
<keyword evidence="1" id="KW-0378">Hydrolase</keyword>
<dbReference type="PANTHER" id="PTHR10000">
    <property type="entry name" value="PHOSPHOSERINE PHOSPHATASE"/>
    <property type="match status" value="1"/>
</dbReference>
<dbReference type="Gene3D" id="3.30.1240.10">
    <property type="match status" value="1"/>
</dbReference>
<evidence type="ECO:0000313" key="1">
    <source>
        <dbReference type="EMBL" id="AUF83776.1"/>
    </source>
</evidence>
<dbReference type="InterPro" id="IPR000150">
    <property type="entry name" value="Cof"/>
</dbReference>
<protein>
    <submittedName>
        <fullName evidence="1">Cof-type HAD-IIB family hydrolase</fullName>
    </submittedName>
</protein>
<dbReference type="SUPFAM" id="SSF56784">
    <property type="entry name" value="HAD-like"/>
    <property type="match status" value="1"/>
</dbReference>
<dbReference type="OrthoDB" id="388819at2"/>
<dbReference type="KEGG" id="msyr:CXP39_03120"/>
<dbReference type="Pfam" id="PF08282">
    <property type="entry name" value="Hydrolase_3"/>
    <property type="match status" value="1"/>
</dbReference>
<dbReference type="RefSeq" id="WP_051591903.1">
    <property type="nucleotide sequence ID" value="NZ_CP025257.1"/>
</dbReference>
<organism evidence="1 2">
    <name type="scientific">Mesoplasma syrphidae</name>
    <dbReference type="NCBI Taxonomy" id="225999"/>
    <lineage>
        <taxon>Bacteria</taxon>
        <taxon>Bacillati</taxon>
        <taxon>Mycoplasmatota</taxon>
        <taxon>Mollicutes</taxon>
        <taxon>Entomoplasmatales</taxon>
        <taxon>Entomoplasmataceae</taxon>
        <taxon>Mesoplasma</taxon>
    </lineage>
</organism>
<reference evidence="1 2" key="1">
    <citation type="submission" date="2017-12" db="EMBL/GenBank/DDBJ databases">
        <title>Mesoplasma syrphidae YJS, Complete Genome.</title>
        <authorList>
            <person name="Knight T.F."/>
            <person name="Citino T."/>
            <person name="Rubinstein R."/>
            <person name="Neuschaefer Z."/>
        </authorList>
    </citation>
    <scope>NUCLEOTIDE SEQUENCE [LARGE SCALE GENOMIC DNA]</scope>
    <source>
        <strain evidence="1 2">YJS</strain>
    </source>
</reference>
<evidence type="ECO:0000313" key="2">
    <source>
        <dbReference type="Proteomes" id="UP000233419"/>
    </source>
</evidence>